<name>W4KG23_HETIT</name>
<dbReference type="AlphaFoldDB" id="W4KG23"/>
<evidence type="ECO:0000313" key="2">
    <source>
        <dbReference type="Proteomes" id="UP000030671"/>
    </source>
</evidence>
<dbReference type="HOGENOM" id="CLU_572450_0_0_1"/>
<dbReference type="InParanoid" id="W4KG23"/>
<dbReference type="EMBL" id="KI925456">
    <property type="protein sequence ID" value="ETW84684.1"/>
    <property type="molecule type" value="Genomic_DNA"/>
</dbReference>
<dbReference type="GeneID" id="20674054"/>
<gene>
    <name evidence="1" type="ORF">HETIRDRAFT_425936</name>
</gene>
<organism evidence="1 2">
    <name type="scientific">Heterobasidion irregulare (strain TC 32-1)</name>
    <dbReference type="NCBI Taxonomy" id="747525"/>
    <lineage>
        <taxon>Eukaryota</taxon>
        <taxon>Fungi</taxon>
        <taxon>Dikarya</taxon>
        <taxon>Basidiomycota</taxon>
        <taxon>Agaricomycotina</taxon>
        <taxon>Agaricomycetes</taxon>
        <taxon>Russulales</taxon>
        <taxon>Bondarzewiaceae</taxon>
        <taxon>Heterobasidion</taxon>
        <taxon>Heterobasidion annosum species complex</taxon>
    </lineage>
</organism>
<protein>
    <submittedName>
        <fullName evidence="1">Uncharacterized protein</fullName>
    </submittedName>
</protein>
<dbReference type="Proteomes" id="UP000030671">
    <property type="component" value="Unassembled WGS sequence"/>
</dbReference>
<sequence>MSCLTSGSITSGDQWNALLAAGLHRVYIDIILTDEIYHDVRTRNYLSTVMFGLAIILPNLTKKDEDNIDDLRNPIVSNEVIDRTVELWDFIWARRSILQEDVDENLYRCLLGQLTLRWSTAVHLSAHAPAYLSWTEEHTSIFTQTRIGHVAFYIWQYTKRPNSDDDATLSLLTLSLSSSRSDKDQLVQEAVVDTFGHHLFVDQLNRDLQDQTLIGIKLYQLMRFLAVFAAHPATKWLALEQGTYKFIFPAIRRQRGESEEVLWKTIRWAVEPLVWAFKECDREVLIELVEQHGMMKLMSRAMIFGAKHAVDPEDLGMRLPRASDSKLILVSPFWHVVSGLVLSAEAVSSKNEDRRNAGSRGSPPVYYIDERYTASLIPNLGLRAIASPVKNQSAHQRAISDWEEFGYYLSLQESMFSGNGLLTKRRHRLPLPSLLFIAVGHDANSTTRNHRTLFKCAQAAAKLDIVIEHVKRVTVNK</sequence>
<evidence type="ECO:0000313" key="1">
    <source>
        <dbReference type="EMBL" id="ETW84684.1"/>
    </source>
</evidence>
<accession>W4KG23</accession>
<proteinExistence type="predicted"/>
<dbReference type="RefSeq" id="XP_009544322.1">
    <property type="nucleotide sequence ID" value="XM_009546027.1"/>
</dbReference>
<keyword evidence="2" id="KW-1185">Reference proteome</keyword>
<reference evidence="1 2" key="1">
    <citation type="journal article" date="2012" name="New Phytol.">
        <title>Insight into trade-off between wood decay and parasitism from the genome of a fungal forest pathogen.</title>
        <authorList>
            <person name="Olson A."/>
            <person name="Aerts A."/>
            <person name="Asiegbu F."/>
            <person name="Belbahri L."/>
            <person name="Bouzid O."/>
            <person name="Broberg A."/>
            <person name="Canback B."/>
            <person name="Coutinho P.M."/>
            <person name="Cullen D."/>
            <person name="Dalman K."/>
            <person name="Deflorio G."/>
            <person name="van Diepen L.T."/>
            <person name="Dunand C."/>
            <person name="Duplessis S."/>
            <person name="Durling M."/>
            <person name="Gonthier P."/>
            <person name="Grimwood J."/>
            <person name="Fossdal C.G."/>
            <person name="Hansson D."/>
            <person name="Henrissat B."/>
            <person name="Hietala A."/>
            <person name="Himmelstrand K."/>
            <person name="Hoffmeister D."/>
            <person name="Hogberg N."/>
            <person name="James T.Y."/>
            <person name="Karlsson M."/>
            <person name="Kohler A."/>
            <person name="Kues U."/>
            <person name="Lee Y.H."/>
            <person name="Lin Y.C."/>
            <person name="Lind M."/>
            <person name="Lindquist E."/>
            <person name="Lombard V."/>
            <person name="Lucas S."/>
            <person name="Lunden K."/>
            <person name="Morin E."/>
            <person name="Murat C."/>
            <person name="Park J."/>
            <person name="Raffaello T."/>
            <person name="Rouze P."/>
            <person name="Salamov A."/>
            <person name="Schmutz J."/>
            <person name="Solheim H."/>
            <person name="Stahlberg J."/>
            <person name="Velez H."/>
            <person name="de Vries R.P."/>
            <person name="Wiebenga A."/>
            <person name="Woodward S."/>
            <person name="Yakovlev I."/>
            <person name="Garbelotto M."/>
            <person name="Martin F."/>
            <person name="Grigoriev I.V."/>
            <person name="Stenlid J."/>
        </authorList>
    </citation>
    <scope>NUCLEOTIDE SEQUENCE [LARGE SCALE GENOMIC DNA]</scope>
    <source>
        <strain evidence="1 2">TC 32-1</strain>
    </source>
</reference>
<dbReference type="KEGG" id="hir:HETIRDRAFT_425936"/>